<dbReference type="GO" id="GO:0008168">
    <property type="term" value="F:methyltransferase activity"/>
    <property type="evidence" value="ECO:0007669"/>
    <property type="project" value="UniProtKB-KW"/>
</dbReference>
<name>A0A1H1QCJ2_BRESA</name>
<evidence type="ECO:0000313" key="4">
    <source>
        <dbReference type="Proteomes" id="UP000199700"/>
    </source>
</evidence>
<feature type="domain" description="Methyltransferase" evidence="2">
    <location>
        <begin position="46"/>
        <end position="139"/>
    </location>
</feature>
<accession>A0A1H1QCJ2</accession>
<dbReference type="AlphaFoldDB" id="A0A1H1QCJ2"/>
<dbReference type="InterPro" id="IPR029063">
    <property type="entry name" value="SAM-dependent_MTases_sf"/>
</dbReference>
<keyword evidence="3" id="KW-0489">Methyltransferase</keyword>
<gene>
    <name evidence="3" type="ORF">SAMN04489751_1491</name>
</gene>
<dbReference type="InterPro" id="IPR041698">
    <property type="entry name" value="Methyltransf_25"/>
</dbReference>
<dbReference type="GO" id="GO:0032259">
    <property type="term" value="P:methylation"/>
    <property type="evidence" value="ECO:0007669"/>
    <property type="project" value="UniProtKB-KW"/>
</dbReference>
<protein>
    <submittedName>
        <fullName evidence="3">Methyltransferase domain-containing protein</fullName>
    </submittedName>
</protein>
<keyword evidence="4" id="KW-1185">Reference proteome</keyword>
<evidence type="ECO:0000259" key="2">
    <source>
        <dbReference type="Pfam" id="PF13649"/>
    </source>
</evidence>
<dbReference type="Gene3D" id="3.40.50.150">
    <property type="entry name" value="Vaccinia Virus protein VP39"/>
    <property type="match status" value="1"/>
</dbReference>
<proteinExistence type="predicted"/>
<evidence type="ECO:0000313" key="3">
    <source>
        <dbReference type="EMBL" id="SDS21228.1"/>
    </source>
</evidence>
<dbReference type="RefSeq" id="WP_092104454.1">
    <property type="nucleotide sequence ID" value="NZ_LT629739.1"/>
</dbReference>
<dbReference type="Proteomes" id="UP000199700">
    <property type="component" value="Chromosome"/>
</dbReference>
<evidence type="ECO:0000256" key="1">
    <source>
        <dbReference type="ARBA" id="ARBA00022679"/>
    </source>
</evidence>
<dbReference type="SUPFAM" id="SSF53335">
    <property type="entry name" value="S-adenosyl-L-methionine-dependent methyltransferases"/>
    <property type="match status" value="1"/>
</dbReference>
<dbReference type="EMBL" id="LT629739">
    <property type="protein sequence ID" value="SDS21228.1"/>
    <property type="molecule type" value="Genomic_DNA"/>
</dbReference>
<dbReference type="PANTHER" id="PTHR43861">
    <property type="entry name" value="TRANS-ACONITATE 2-METHYLTRANSFERASE-RELATED"/>
    <property type="match status" value="1"/>
</dbReference>
<keyword evidence="1" id="KW-0808">Transferase</keyword>
<dbReference type="Pfam" id="PF13649">
    <property type="entry name" value="Methyltransf_25"/>
    <property type="match status" value="1"/>
</dbReference>
<dbReference type="STRING" id="629680.SAMN04489751_1491"/>
<organism evidence="3 4">
    <name type="scientific">Brevibacterium sandarakinum</name>
    <dbReference type="NCBI Taxonomy" id="629680"/>
    <lineage>
        <taxon>Bacteria</taxon>
        <taxon>Bacillati</taxon>
        <taxon>Actinomycetota</taxon>
        <taxon>Actinomycetes</taxon>
        <taxon>Micrococcales</taxon>
        <taxon>Brevibacteriaceae</taxon>
        <taxon>Brevibacterium</taxon>
    </lineage>
</organism>
<dbReference type="CDD" id="cd02440">
    <property type="entry name" value="AdoMet_MTases"/>
    <property type="match status" value="1"/>
</dbReference>
<sequence>MSAIDASTGVYGDELIDVYDLLYANLPDVHQLPPFLAEIVPSAKNVLEFGIGTGRLAAPLARAGYEVSGIESSAKMLDILKERTNHLSVTGHRGDFRGAVVDGRYDIVLIATNTLFMLSGIDEQGKALAQAATQLQPGGRLVVETYDPFIYQRQTEPSSLTIPLDATTLLTSTTIVNRLENRVTVLRSVTSPNKVKSFPEESYWLAPRELTLVAERAGLFLVSRYADFAQSPVAEHTTSLVSVFRRADDPGTQQER</sequence>
<reference evidence="3" key="1">
    <citation type="submission" date="2016-10" db="EMBL/GenBank/DDBJ databases">
        <authorList>
            <person name="Varghese N."/>
            <person name="Submissions S."/>
        </authorList>
    </citation>
    <scope>NUCLEOTIDE SEQUENCE [LARGE SCALE GENOMIC DNA]</scope>
    <source>
        <strain evidence="3">DSM 22082</strain>
    </source>
</reference>
<dbReference type="OrthoDB" id="3172472at2"/>